<dbReference type="InterPro" id="IPR001279">
    <property type="entry name" value="Metallo-B-lactamas"/>
</dbReference>
<dbReference type="SUPFAM" id="SSF56281">
    <property type="entry name" value="Metallo-hydrolase/oxidoreductase"/>
    <property type="match status" value="1"/>
</dbReference>
<evidence type="ECO:0000313" key="7">
    <source>
        <dbReference type="Proteomes" id="UP000574369"/>
    </source>
</evidence>
<dbReference type="SMART" id="SM00849">
    <property type="entry name" value="Lactamase_B"/>
    <property type="match status" value="1"/>
</dbReference>
<evidence type="ECO:0000259" key="5">
    <source>
        <dbReference type="SMART" id="SM00849"/>
    </source>
</evidence>
<feature type="signal peptide" evidence="4">
    <location>
        <begin position="1"/>
        <end position="19"/>
    </location>
</feature>
<proteinExistence type="inferred from homology"/>
<sequence>MQRLLPFIAALALALPAWAQDSSSAAASTAQTRHPGGTQGETLREQQGKVQGRVQVQWLGQAAFKFTSPGGKVIVIDPWLTTNPKTPPEFKQLEALGKVDLVLVTHGHNDHVADAPALARMNDAPLIAPAGLAQSLIALDVAPKAQRINKSGSLSPLGDGIKVTLVQAEHSSEYVWKNPGTSKDEVHVGGEPGGFIIEFENGFKIWHMGDTGVFGDMKLIAQMYRPDLVLMPIGGGPFVMNPTDAAMVTRDFIQPKLVIPMHYGTNPQLPGTPEAFMKALGKTRTLGRVMQPGEQLAF</sequence>
<dbReference type="HAMAP" id="MF_00457">
    <property type="entry name" value="UPF0173"/>
    <property type="match status" value="1"/>
</dbReference>
<dbReference type="InterPro" id="IPR036866">
    <property type="entry name" value="RibonucZ/Hydroxyglut_hydro"/>
</dbReference>
<evidence type="ECO:0000256" key="4">
    <source>
        <dbReference type="SAM" id="SignalP"/>
    </source>
</evidence>
<feature type="region of interest" description="Disordered" evidence="3">
    <location>
        <begin position="26"/>
        <end position="47"/>
    </location>
</feature>
<organism evidence="6 7">
    <name type="scientific">Roseateles terrae</name>
    <dbReference type="NCBI Taxonomy" id="431060"/>
    <lineage>
        <taxon>Bacteria</taxon>
        <taxon>Pseudomonadati</taxon>
        <taxon>Pseudomonadota</taxon>
        <taxon>Betaproteobacteria</taxon>
        <taxon>Burkholderiales</taxon>
        <taxon>Sphaerotilaceae</taxon>
        <taxon>Roseateles</taxon>
    </lineage>
</organism>
<evidence type="ECO:0000313" key="6">
    <source>
        <dbReference type="EMBL" id="MBB3194013.1"/>
    </source>
</evidence>
<dbReference type="PANTHER" id="PTHR43546">
    <property type="entry name" value="UPF0173 METAL-DEPENDENT HYDROLASE MJ1163-RELATED"/>
    <property type="match status" value="1"/>
</dbReference>
<dbReference type="Pfam" id="PF13483">
    <property type="entry name" value="Lactamase_B_3"/>
    <property type="match status" value="1"/>
</dbReference>
<dbReference type="NCBIfam" id="NF001911">
    <property type="entry name" value="PRK00685.1"/>
    <property type="match status" value="1"/>
</dbReference>
<comment type="caution">
    <text evidence="6">The sequence shown here is derived from an EMBL/GenBank/DDBJ whole genome shotgun (WGS) entry which is preliminary data.</text>
</comment>
<keyword evidence="7" id="KW-1185">Reference proteome</keyword>
<feature type="domain" description="Metallo-beta-lactamase" evidence="5">
    <location>
        <begin position="60"/>
        <end position="262"/>
    </location>
</feature>
<gene>
    <name evidence="6" type="ORF">FHS28_001398</name>
</gene>
<feature type="chain" id="PRO_5045871839" description="UPF0173 metal-dependent hydrolase FHS28_001398" evidence="4">
    <location>
        <begin position="20"/>
        <end position="298"/>
    </location>
</feature>
<evidence type="ECO:0000256" key="1">
    <source>
        <dbReference type="ARBA" id="ARBA00022801"/>
    </source>
</evidence>
<keyword evidence="4" id="KW-0732">Signal</keyword>
<keyword evidence="1 2" id="KW-0378">Hydrolase</keyword>
<reference evidence="6 7" key="1">
    <citation type="submission" date="2020-08" db="EMBL/GenBank/DDBJ databases">
        <title>Genomic Encyclopedia of Type Strains, Phase III (KMG-III): the genomes of soil and plant-associated and newly described type strains.</title>
        <authorList>
            <person name="Whitman W."/>
        </authorList>
    </citation>
    <scope>NUCLEOTIDE SEQUENCE [LARGE SCALE GENOMIC DNA]</scope>
    <source>
        <strain evidence="6 7">CECT 7247</strain>
    </source>
</reference>
<dbReference type="Proteomes" id="UP000574369">
    <property type="component" value="Unassembled WGS sequence"/>
</dbReference>
<dbReference type="Gene3D" id="3.60.15.10">
    <property type="entry name" value="Ribonuclease Z/Hydroxyacylglutathione hydrolase-like"/>
    <property type="match status" value="1"/>
</dbReference>
<evidence type="ECO:0000256" key="2">
    <source>
        <dbReference type="HAMAP-Rule" id="MF_00457"/>
    </source>
</evidence>
<comment type="similarity">
    <text evidence="2">Belongs to the UPF0173 family.</text>
</comment>
<dbReference type="InterPro" id="IPR050114">
    <property type="entry name" value="UPF0173_UPF0282_UlaG_hydrolase"/>
</dbReference>
<dbReference type="PANTHER" id="PTHR43546:SF3">
    <property type="entry name" value="UPF0173 METAL-DEPENDENT HYDROLASE MJ1163"/>
    <property type="match status" value="1"/>
</dbReference>
<name>A0ABR6GPI1_9BURK</name>
<accession>A0ABR6GPI1</accession>
<dbReference type="EMBL" id="JACHXO010000002">
    <property type="protein sequence ID" value="MBB3194013.1"/>
    <property type="molecule type" value="Genomic_DNA"/>
</dbReference>
<protein>
    <recommendedName>
        <fullName evidence="2">UPF0173 metal-dependent hydrolase FHS28_001398</fullName>
    </recommendedName>
</protein>
<dbReference type="RefSeq" id="WP_088449904.1">
    <property type="nucleotide sequence ID" value="NZ_JACHXO010000002.1"/>
</dbReference>
<dbReference type="InterPro" id="IPR022877">
    <property type="entry name" value="UPF0173"/>
</dbReference>
<evidence type="ECO:0000256" key="3">
    <source>
        <dbReference type="SAM" id="MobiDB-lite"/>
    </source>
</evidence>